<dbReference type="RefSeq" id="WP_381489137.1">
    <property type="nucleotide sequence ID" value="NZ_JBHTIK010000005.1"/>
</dbReference>
<dbReference type="EMBL" id="JBHTIK010000005">
    <property type="protein sequence ID" value="MFD0848414.1"/>
    <property type="molecule type" value="Genomic_DNA"/>
</dbReference>
<name>A0ABW3C205_SPHXN</name>
<keyword evidence="1" id="KW-0812">Transmembrane</keyword>
<gene>
    <name evidence="2" type="ORF">ACFQ00_08765</name>
</gene>
<keyword evidence="3" id="KW-1185">Reference proteome</keyword>
<feature type="transmembrane region" description="Helical" evidence="1">
    <location>
        <begin position="48"/>
        <end position="65"/>
    </location>
</feature>
<evidence type="ECO:0000313" key="3">
    <source>
        <dbReference type="Proteomes" id="UP001597124"/>
    </source>
</evidence>
<organism evidence="2 3">
    <name type="scientific">Sphingosinicella xenopeptidilytica</name>
    <dbReference type="NCBI Taxonomy" id="364098"/>
    <lineage>
        <taxon>Bacteria</taxon>
        <taxon>Pseudomonadati</taxon>
        <taxon>Pseudomonadota</taxon>
        <taxon>Alphaproteobacteria</taxon>
        <taxon>Sphingomonadales</taxon>
        <taxon>Sphingosinicellaceae</taxon>
        <taxon>Sphingosinicella</taxon>
    </lineage>
</organism>
<keyword evidence="1" id="KW-1133">Transmembrane helix</keyword>
<evidence type="ECO:0008006" key="4">
    <source>
        <dbReference type="Google" id="ProtNLM"/>
    </source>
</evidence>
<feature type="transmembrane region" description="Helical" evidence="1">
    <location>
        <begin position="21"/>
        <end position="42"/>
    </location>
</feature>
<accession>A0ABW3C205</accession>
<protein>
    <recommendedName>
        <fullName evidence="4">Transmembrane protein (PGPGW)</fullName>
    </recommendedName>
</protein>
<keyword evidence="1" id="KW-0472">Membrane</keyword>
<dbReference type="Proteomes" id="UP001597124">
    <property type="component" value="Unassembled WGS sequence"/>
</dbReference>
<comment type="caution">
    <text evidence="2">The sequence shown here is derived from an EMBL/GenBank/DDBJ whole genome shotgun (WGS) entry which is preliminary data.</text>
</comment>
<proteinExistence type="predicted"/>
<evidence type="ECO:0000313" key="2">
    <source>
        <dbReference type="EMBL" id="MFD0848414.1"/>
    </source>
</evidence>
<sequence length="96" mass="10858">MTTPSPSARKPRRPRSLARRGAEITAGVMLMILSPIIGGPLIPGPFGFIGSAIGLALVLRNSHWARKRYVAFKRRYPKIARWVDMGLRRRKRPRPE</sequence>
<reference evidence="3" key="1">
    <citation type="journal article" date="2019" name="Int. J. Syst. Evol. Microbiol.">
        <title>The Global Catalogue of Microorganisms (GCM) 10K type strain sequencing project: providing services to taxonomists for standard genome sequencing and annotation.</title>
        <authorList>
            <consortium name="The Broad Institute Genomics Platform"/>
            <consortium name="The Broad Institute Genome Sequencing Center for Infectious Disease"/>
            <person name="Wu L."/>
            <person name="Ma J."/>
        </authorList>
    </citation>
    <scope>NUCLEOTIDE SEQUENCE [LARGE SCALE GENOMIC DNA]</scope>
    <source>
        <strain evidence="3">CCUG 52537</strain>
    </source>
</reference>
<evidence type="ECO:0000256" key="1">
    <source>
        <dbReference type="SAM" id="Phobius"/>
    </source>
</evidence>